<dbReference type="InterPro" id="IPR036526">
    <property type="entry name" value="C-N_Hydrolase_sf"/>
</dbReference>
<dbReference type="PANTHER" id="PTHR23088">
    <property type="entry name" value="NITRILASE-RELATED"/>
    <property type="match status" value="1"/>
</dbReference>
<accession>A0ABX7YT66</accession>
<comment type="similarity">
    <text evidence="1">Belongs to the carbon-nitrogen hydrolase superfamily. NIT1/NIT2 family.</text>
</comment>
<dbReference type="PROSITE" id="PS50263">
    <property type="entry name" value="CN_HYDROLASE"/>
    <property type="match status" value="1"/>
</dbReference>
<dbReference type="InterPro" id="IPR001110">
    <property type="entry name" value="UPF0012_CS"/>
</dbReference>
<organism evidence="4 5">
    <name type="scientific">Shewanella yunxiaonensis</name>
    <dbReference type="NCBI Taxonomy" id="2829809"/>
    <lineage>
        <taxon>Bacteria</taxon>
        <taxon>Pseudomonadati</taxon>
        <taxon>Pseudomonadota</taxon>
        <taxon>Gammaproteobacteria</taxon>
        <taxon>Alteromonadales</taxon>
        <taxon>Shewanellaceae</taxon>
        <taxon>Shewanella</taxon>
    </lineage>
</organism>
<dbReference type="CDD" id="cd07572">
    <property type="entry name" value="nit"/>
    <property type="match status" value="1"/>
</dbReference>
<evidence type="ECO:0000313" key="4">
    <source>
        <dbReference type="EMBL" id="QUN05570.1"/>
    </source>
</evidence>
<dbReference type="SUPFAM" id="SSF56317">
    <property type="entry name" value="Carbon-nitrogen hydrolase"/>
    <property type="match status" value="1"/>
</dbReference>
<feature type="domain" description="CN hydrolase" evidence="3">
    <location>
        <begin position="1"/>
        <end position="252"/>
    </location>
</feature>
<name>A0ABX7YT66_9GAMM</name>
<evidence type="ECO:0000313" key="5">
    <source>
        <dbReference type="Proteomes" id="UP000679575"/>
    </source>
</evidence>
<dbReference type="RefSeq" id="WP_212594599.1">
    <property type="nucleotide sequence ID" value="NZ_CP073587.1"/>
</dbReference>
<dbReference type="EMBL" id="CP073587">
    <property type="protein sequence ID" value="QUN05570.1"/>
    <property type="molecule type" value="Genomic_DNA"/>
</dbReference>
<gene>
    <name evidence="4" type="ORF">KDN34_15485</name>
</gene>
<dbReference type="Pfam" id="PF00795">
    <property type="entry name" value="CN_hydrolase"/>
    <property type="match status" value="1"/>
</dbReference>
<dbReference type="Proteomes" id="UP000679575">
    <property type="component" value="Chromosome"/>
</dbReference>
<dbReference type="Gene3D" id="3.60.110.10">
    <property type="entry name" value="Carbon-nitrogen hydrolase"/>
    <property type="match status" value="1"/>
</dbReference>
<evidence type="ECO:0000256" key="2">
    <source>
        <dbReference type="ARBA" id="ARBA00022801"/>
    </source>
</evidence>
<reference evidence="4 5" key="1">
    <citation type="submission" date="2021-04" db="EMBL/GenBank/DDBJ databases">
        <title>Novel species identification of genus Shewanella.</title>
        <authorList>
            <person name="Liu G."/>
        </authorList>
    </citation>
    <scope>NUCLEOTIDE SEQUENCE [LARGE SCALE GENOMIC DNA]</scope>
    <source>
        <strain evidence="4 5">FJAT-54481</strain>
    </source>
</reference>
<sequence>MQVNLLQCQSSRKPAENLAFINSQLEQLPRQPGEPQLVVLPECALLFGGHEGEQLAFAGKGDETPLQQQLAALAAKHQVYLAAGTIPVASGDGRVYSRTYLFDDKGQVLGDYDKLHLFDVDISDNTRNYRESDTFCPGNRVCVVDTPFGRIGLSVCYDLRFPDLYRALRQAGAQIILVPAAFTRVTGAAHWEVLLRARAIETQCYVLAAAQWGRHNQGGRETWGQSMIVDPWGRIMAQLPENTGWVQARLDMDELQKIRSNMPVSQHNRFSLPALLPPAKH</sequence>
<dbReference type="PROSITE" id="PS01227">
    <property type="entry name" value="UPF0012"/>
    <property type="match status" value="1"/>
</dbReference>
<protein>
    <submittedName>
        <fullName evidence="4">Carbon-nitrogen hydrolase family protein</fullName>
    </submittedName>
</protein>
<keyword evidence="2 4" id="KW-0378">Hydrolase</keyword>
<evidence type="ECO:0000259" key="3">
    <source>
        <dbReference type="PROSITE" id="PS50263"/>
    </source>
</evidence>
<dbReference type="InterPro" id="IPR003010">
    <property type="entry name" value="C-N_Hydrolase"/>
</dbReference>
<dbReference type="InterPro" id="IPR045254">
    <property type="entry name" value="Nit1/2_C-N_Hydrolase"/>
</dbReference>
<dbReference type="GO" id="GO:0016787">
    <property type="term" value="F:hydrolase activity"/>
    <property type="evidence" value="ECO:0007669"/>
    <property type="project" value="UniProtKB-KW"/>
</dbReference>
<keyword evidence="5" id="KW-1185">Reference proteome</keyword>
<evidence type="ECO:0000256" key="1">
    <source>
        <dbReference type="ARBA" id="ARBA00010613"/>
    </source>
</evidence>
<dbReference type="PANTHER" id="PTHR23088:SF27">
    <property type="entry name" value="DEAMINATED GLUTATHIONE AMIDASE"/>
    <property type="match status" value="1"/>
</dbReference>
<proteinExistence type="inferred from homology"/>